<organism evidence="1 3">
    <name type="scientific">Clostridium neonatale</name>
    <dbReference type="NCBI Taxonomy" id="137838"/>
    <lineage>
        <taxon>Bacteria</taxon>
        <taxon>Bacillati</taxon>
        <taxon>Bacillota</taxon>
        <taxon>Clostridia</taxon>
        <taxon>Eubacteriales</taxon>
        <taxon>Clostridiaceae</taxon>
        <taxon>Clostridium</taxon>
    </lineage>
</organism>
<dbReference type="EMBL" id="CAKJVE010000001">
    <property type="protein sequence ID" value="CAG9701843.1"/>
    <property type="molecule type" value="Genomic_DNA"/>
</dbReference>
<sequence length="347" mass="40193">MLKAFTKLSKQLLLDLCKPKYIDNKIESLEPEYKDYRKCKKTCPWYYENKITCNVCANCPFILSGSSIKITRKDALTFTQIKQLLLYHSLVFENNGITQVLSHDYVANMLNCSIKTARDNLKVLESSGYIYCSSRDLGNYAVYITDYEKYHKGGNRGYLKINKRVLQSLLNTDNINELRLALNCIVKVDDLSSVVKNKKKDSNNAIKKFTFKSLINILPSYIYSELQIRDILNKLSLQLNLFNVKYNNDTIYISFTDIADTNIYAKGLHNKHKKAIKTFFKKHKSKLQRKDQDDLLQLSMQYNINIVLKSLSQLKNNNILKLGAYLRTLIRLNFNSTVLTPSYSIFA</sequence>
<gene>
    <name evidence="2" type="ORF">CNEO2_180075</name>
    <name evidence="1" type="ORF">CNEO_10314</name>
</gene>
<dbReference type="EMBL" id="CAMTCP010000099">
    <property type="protein sequence ID" value="CAI3552122.1"/>
    <property type="molecule type" value="Genomic_DNA"/>
</dbReference>
<reference evidence="1" key="1">
    <citation type="submission" date="2021-10" db="EMBL/GenBank/DDBJ databases">
        <authorList>
            <person name="Mesa V."/>
        </authorList>
    </citation>
    <scope>NUCLEOTIDE SEQUENCE</scope>
    <source>
        <strain evidence="1">CC3_PB</strain>
    </source>
</reference>
<dbReference type="Proteomes" id="UP000789738">
    <property type="component" value="Unassembled WGS sequence"/>
</dbReference>
<dbReference type="RefSeq" id="WP_210886098.1">
    <property type="nucleotide sequence ID" value="NZ_CAKJVE010000001.1"/>
</dbReference>
<evidence type="ECO:0000313" key="3">
    <source>
        <dbReference type="Proteomes" id="UP000789738"/>
    </source>
</evidence>
<evidence type="ECO:0000313" key="2">
    <source>
        <dbReference type="EMBL" id="CAI3552122.1"/>
    </source>
</evidence>
<accession>A0AA86ML40</accession>
<comment type="caution">
    <text evidence="1">The sequence shown here is derived from an EMBL/GenBank/DDBJ whole genome shotgun (WGS) entry which is preliminary data.</text>
</comment>
<evidence type="ECO:0000313" key="1">
    <source>
        <dbReference type="EMBL" id="CAG9701843.1"/>
    </source>
</evidence>
<dbReference type="Proteomes" id="UP001189143">
    <property type="component" value="Unassembled WGS sequence"/>
</dbReference>
<reference evidence="2" key="2">
    <citation type="submission" date="2022-10" db="EMBL/GenBank/DDBJ databases">
        <authorList>
            <person name="Aires J."/>
            <person name="Mesa V."/>
        </authorList>
    </citation>
    <scope>NUCLEOTIDE SEQUENCE</scope>
    <source>
        <strain evidence="2">Clostridium neonatale JD116</strain>
    </source>
</reference>
<proteinExistence type="predicted"/>
<protein>
    <submittedName>
        <fullName evidence="1">Uncharacterized protein</fullName>
    </submittedName>
</protein>
<dbReference type="AlphaFoldDB" id="A0AA86ML40"/>
<name>A0AA86ML40_9CLOT</name>